<dbReference type="Proteomes" id="UP000579136">
    <property type="component" value="Unassembled WGS sequence"/>
</dbReference>
<organism evidence="1 2">
    <name type="scientific">Nosocomiicoccus ampullae</name>
    <dbReference type="NCBI Taxonomy" id="489910"/>
    <lineage>
        <taxon>Bacteria</taxon>
        <taxon>Bacillati</taxon>
        <taxon>Bacillota</taxon>
        <taxon>Bacilli</taxon>
        <taxon>Bacillales</taxon>
        <taxon>Staphylococcaceae</taxon>
        <taxon>Nosocomiicoccus</taxon>
    </lineage>
</organism>
<dbReference type="AlphaFoldDB" id="A0A9Q2CZ04"/>
<comment type="caution">
    <text evidence="1">The sequence shown here is derived from an EMBL/GenBank/DDBJ whole genome shotgun (WGS) entry which is preliminary data.</text>
</comment>
<dbReference type="RefSeq" id="WP_183674044.1">
    <property type="nucleotide sequence ID" value="NZ_CBCRYX010000004.1"/>
</dbReference>
<dbReference type="EMBL" id="JACHHF010000005">
    <property type="protein sequence ID" value="MBB5176104.1"/>
    <property type="molecule type" value="Genomic_DNA"/>
</dbReference>
<evidence type="ECO:0008006" key="3">
    <source>
        <dbReference type="Google" id="ProtNLM"/>
    </source>
</evidence>
<name>A0A9Q2CZ04_9STAP</name>
<gene>
    <name evidence="1" type="ORF">HNQ45_000991</name>
</gene>
<evidence type="ECO:0000313" key="2">
    <source>
        <dbReference type="Proteomes" id="UP000579136"/>
    </source>
</evidence>
<accession>A0A9Q2CZ04</accession>
<evidence type="ECO:0000313" key="1">
    <source>
        <dbReference type="EMBL" id="MBB5176104.1"/>
    </source>
</evidence>
<reference evidence="1 2" key="1">
    <citation type="submission" date="2020-08" db="EMBL/GenBank/DDBJ databases">
        <title>Genomic Encyclopedia of Type Strains, Phase IV (KMG-IV): sequencing the most valuable type-strain genomes for metagenomic binning, comparative biology and taxonomic classification.</title>
        <authorList>
            <person name="Goeker M."/>
        </authorList>
    </citation>
    <scope>NUCLEOTIDE SEQUENCE [LARGE SCALE GENOMIC DNA]</scope>
    <source>
        <strain evidence="1 2">DSM 19163</strain>
    </source>
</reference>
<keyword evidence="2" id="KW-1185">Reference proteome</keyword>
<sequence length="149" mass="16275">MNEFTDQQLNAKIQEARELVKKKAIKSGVAAALPVPLLDLGTDVKYMAEIEDEINEVFGVTKKDIEDNADALKTRIMIMFSSGAGDVVSKFSSKVLLKAVGGFSKKDKKPSLAVSKVITHSVNGVVSFYLMKKLGDSHIDFVVKQLKNS</sequence>
<protein>
    <recommendedName>
        <fullName evidence="3">DUF697 domain-containing protein</fullName>
    </recommendedName>
</protein>
<proteinExistence type="predicted"/>